<dbReference type="Gene3D" id="3.40.50.300">
    <property type="entry name" value="P-loop containing nucleotide triphosphate hydrolases"/>
    <property type="match status" value="1"/>
</dbReference>
<protein>
    <submittedName>
        <fullName evidence="3">Adenylyl-sulfate kinase</fullName>
        <ecNumber evidence="3">2.7.1.25</ecNumber>
    </submittedName>
</protein>
<dbReference type="KEGG" id="mgy:MGMSRv2__3431"/>
<dbReference type="HOGENOM" id="CLU_046932_2_1_5"/>
<name>V6F8A4_MAGGM</name>
<feature type="domain" description="APS kinase" evidence="2">
    <location>
        <begin position="2"/>
        <end position="150"/>
    </location>
</feature>
<gene>
    <name evidence="3" type="primary">cysC</name>
    <name evidence="3" type="ordered locus">MGMSRv2__3431</name>
</gene>
<dbReference type="GO" id="GO:0010134">
    <property type="term" value="P:sulfate assimilation via adenylyl sulfate reduction"/>
    <property type="evidence" value="ECO:0007669"/>
    <property type="project" value="TreeGrafter"/>
</dbReference>
<dbReference type="PANTHER" id="PTHR42700:SF1">
    <property type="entry name" value="SULFATE ADENYLYLTRANSFERASE"/>
    <property type="match status" value="1"/>
</dbReference>
<dbReference type="GO" id="GO:0004781">
    <property type="term" value="F:sulfate adenylyltransferase (ATP) activity"/>
    <property type="evidence" value="ECO:0007669"/>
    <property type="project" value="TreeGrafter"/>
</dbReference>
<proteinExistence type="predicted"/>
<dbReference type="NCBIfam" id="NF004041">
    <property type="entry name" value="PRK05541.1"/>
    <property type="match status" value="1"/>
</dbReference>
<dbReference type="Proteomes" id="UP000018922">
    <property type="component" value="Chromosome I"/>
</dbReference>
<reference evidence="3 4" key="1">
    <citation type="journal article" date="2014" name="Genome Announc.">
        <title>Complete genome sequence of Magnetospirillum gryphiswaldense MSR-1.</title>
        <authorList>
            <person name="Wang X."/>
            <person name="Wang Q."/>
            <person name="Zhang W."/>
            <person name="Wang Y."/>
            <person name="Li L."/>
            <person name="Wen T."/>
            <person name="Zhang T."/>
            <person name="Zhang Y."/>
            <person name="Xu J."/>
            <person name="Hu J."/>
            <person name="Li S."/>
            <person name="Liu L."/>
            <person name="Liu J."/>
            <person name="Jiang W."/>
            <person name="Tian J."/>
            <person name="Li Y."/>
            <person name="Schuler D."/>
            <person name="Wang L."/>
            <person name="Li J."/>
        </authorList>
    </citation>
    <scope>NUCLEOTIDE SEQUENCE [LARGE SCALE GENOMIC DNA]</scope>
    <source>
        <strain evidence="4">DSM 6361 / JCM 21280 / NBRC 15271 / MSR-1</strain>
    </source>
</reference>
<dbReference type="AlphaFoldDB" id="V6F8A4"/>
<dbReference type="STRING" id="1430440.MGMSRv2__3431"/>
<dbReference type="InterPro" id="IPR050512">
    <property type="entry name" value="Sulf_AdTrans/APS_kinase"/>
</dbReference>
<accession>V6F8A4</accession>
<evidence type="ECO:0000313" key="3">
    <source>
        <dbReference type="EMBL" id="CDL00646.1"/>
    </source>
</evidence>
<keyword evidence="4" id="KW-1185">Reference proteome</keyword>
<dbReference type="EMBL" id="HG794546">
    <property type="protein sequence ID" value="CDL00646.1"/>
    <property type="molecule type" value="Genomic_DNA"/>
</dbReference>
<sequence length="173" mass="19129">MIIWLVGLSGAGKTTVGREVVRQWKRSAPNTVLVDGDEIRALYKHDQRPGSHTVEGRRDNAERITALCHWLDGQGINAVVCILSIFPEMRAENRMRFSQYFEVYLKVPLPALQARDEKGLYGKAARGEMTHVVGIDIPFPEPETADLVVDNTPGAAAPENLARRILEGAGVLK</sequence>
<dbReference type="Pfam" id="PF01583">
    <property type="entry name" value="APS_kinase"/>
    <property type="match status" value="1"/>
</dbReference>
<dbReference type="PANTHER" id="PTHR42700">
    <property type="entry name" value="SULFATE ADENYLYLTRANSFERASE"/>
    <property type="match status" value="1"/>
</dbReference>
<dbReference type="GO" id="GO:0004020">
    <property type="term" value="F:adenylylsulfate kinase activity"/>
    <property type="evidence" value="ECO:0007669"/>
    <property type="project" value="UniProtKB-EC"/>
</dbReference>
<dbReference type="SUPFAM" id="SSF52540">
    <property type="entry name" value="P-loop containing nucleoside triphosphate hydrolases"/>
    <property type="match status" value="1"/>
</dbReference>
<dbReference type="eggNOG" id="COG0529">
    <property type="taxonomic scope" value="Bacteria"/>
</dbReference>
<organism evidence="3 4">
    <name type="scientific">Magnetospirillum gryphiswaldense (strain DSM 6361 / JCM 21280 / NBRC 15271 / MSR-1)</name>
    <dbReference type="NCBI Taxonomy" id="431944"/>
    <lineage>
        <taxon>Bacteria</taxon>
        <taxon>Pseudomonadati</taxon>
        <taxon>Pseudomonadota</taxon>
        <taxon>Alphaproteobacteria</taxon>
        <taxon>Rhodospirillales</taxon>
        <taxon>Rhodospirillaceae</taxon>
        <taxon>Magnetospirillum</taxon>
    </lineage>
</organism>
<evidence type="ECO:0000256" key="1">
    <source>
        <dbReference type="ARBA" id="ARBA00022679"/>
    </source>
</evidence>
<keyword evidence="1 3" id="KW-0808">Transferase</keyword>
<dbReference type="InterPro" id="IPR059117">
    <property type="entry name" value="APS_kinase_dom"/>
</dbReference>
<evidence type="ECO:0000313" key="4">
    <source>
        <dbReference type="Proteomes" id="UP000018922"/>
    </source>
</evidence>
<dbReference type="EC" id="2.7.1.25" evidence="3"/>
<keyword evidence="3" id="KW-0418">Kinase</keyword>
<dbReference type="GO" id="GO:0005737">
    <property type="term" value="C:cytoplasm"/>
    <property type="evidence" value="ECO:0007669"/>
    <property type="project" value="TreeGrafter"/>
</dbReference>
<dbReference type="GO" id="GO:0019379">
    <property type="term" value="P:sulfate assimilation, phosphoadenylyl sulfate reduction by phosphoadenylyl-sulfate reductase (thioredoxin)"/>
    <property type="evidence" value="ECO:0007669"/>
    <property type="project" value="TreeGrafter"/>
</dbReference>
<dbReference type="InterPro" id="IPR027417">
    <property type="entry name" value="P-loop_NTPase"/>
</dbReference>
<evidence type="ECO:0000259" key="2">
    <source>
        <dbReference type="Pfam" id="PF01583"/>
    </source>
</evidence>